<evidence type="ECO:0000313" key="1">
    <source>
        <dbReference type="EMBL" id="EAQ77912.1"/>
    </source>
</evidence>
<dbReference type="Pfam" id="PF20371">
    <property type="entry name" value="DUF6666"/>
    <property type="match status" value="1"/>
</dbReference>
<gene>
    <name evidence="1" type="ORF">DSM3645_27076</name>
</gene>
<dbReference type="AlphaFoldDB" id="A3ZZW8"/>
<dbReference type="STRING" id="314230.DSM3645_27076"/>
<dbReference type="Proteomes" id="UP000004358">
    <property type="component" value="Unassembled WGS sequence"/>
</dbReference>
<reference evidence="1 2" key="1">
    <citation type="submission" date="2006-02" db="EMBL/GenBank/DDBJ databases">
        <authorList>
            <person name="Amann R."/>
            <person name="Ferriera S."/>
            <person name="Johnson J."/>
            <person name="Kravitz S."/>
            <person name="Halpern A."/>
            <person name="Remington K."/>
            <person name="Beeson K."/>
            <person name="Tran B."/>
            <person name="Rogers Y.-H."/>
            <person name="Friedman R."/>
            <person name="Venter J.C."/>
        </authorList>
    </citation>
    <scope>NUCLEOTIDE SEQUENCE [LARGE SCALE GENOMIC DNA]</scope>
    <source>
        <strain evidence="1 2">DSM 3645</strain>
    </source>
</reference>
<dbReference type="EMBL" id="AANZ01000026">
    <property type="protein sequence ID" value="EAQ77912.1"/>
    <property type="molecule type" value="Genomic_DNA"/>
</dbReference>
<proteinExistence type="predicted"/>
<organism evidence="1 2">
    <name type="scientific">Blastopirellula marina DSM 3645</name>
    <dbReference type="NCBI Taxonomy" id="314230"/>
    <lineage>
        <taxon>Bacteria</taxon>
        <taxon>Pseudomonadati</taxon>
        <taxon>Planctomycetota</taxon>
        <taxon>Planctomycetia</taxon>
        <taxon>Pirellulales</taxon>
        <taxon>Pirellulaceae</taxon>
        <taxon>Blastopirellula</taxon>
    </lineage>
</organism>
<dbReference type="InterPro" id="IPR046607">
    <property type="entry name" value="DUF6666"/>
</dbReference>
<protein>
    <submittedName>
        <fullName evidence="1">Uncharacterized protein</fullName>
    </submittedName>
</protein>
<dbReference type="eggNOG" id="ENOG50326R3">
    <property type="taxonomic scope" value="Bacteria"/>
</dbReference>
<name>A3ZZW8_9BACT</name>
<dbReference type="HOGENOM" id="CLU_707264_0_0_0"/>
<sequence>MLTSIGYGQEHQDPLTRLFSPSSDRIYQARQRAAKASRIATQIETNAAVEKVDYSVLDEQATVEMIEPGVEYMGEEPMMMEPAMHAGHQHGPGCESCGTESCGSSCGDCGQCNDCMMMCIPLCFRLNWDDFSLHAGAQGFKNGLNRGMDGSFGYLYGFNWGMPIGFLPKSGLGFQVGMSGSNANLYEASFTDSTREQTFFTVGLFRRVDWGWQGGLVFDHLKDQWYYDVEVSQVRGQLSWVFPKCNELGFQFSASDSEGTGSTTVSVPGANTMQIDETIAATNLYTFFWRRRLDDCGKSMRILGGWTGDSQGLLGADFHLPLTKCLALDTGFTFLLPDQQDGRTQNQEEAWNIGINLVWYPRCGSASGSTSYYRPLMNVANNGDFILRRQ</sequence>
<accession>A3ZZW8</accession>
<comment type="caution">
    <text evidence="1">The sequence shown here is derived from an EMBL/GenBank/DDBJ whole genome shotgun (WGS) entry which is preliminary data.</text>
</comment>
<evidence type="ECO:0000313" key="2">
    <source>
        <dbReference type="Proteomes" id="UP000004358"/>
    </source>
</evidence>